<protein>
    <submittedName>
        <fullName evidence="4">Uncharacterized protein</fullName>
    </submittedName>
</protein>
<keyword evidence="2" id="KW-0808">Transferase</keyword>
<keyword evidence="5" id="KW-1185">Reference proteome</keyword>
<feature type="region of interest" description="Disordered" evidence="3">
    <location>
        <begin position="37"/>
        <end position="56"/>
    </location>
</feature>
<dbReference type="PANTHER" id="PTHR48228:SF6">
    <property type="entry name" value="L-CARNITINE COA-TRANSFERASE"/>
    <property type="match status" value="1"/>
</dbReference>
<dbReference type="GO" id="GO:0016740">
    <property type="term" value="F:transferase activity"/>
    <property type="evidence" value="ECO:0007669"/>
    <property type="project" value="UniProtKB-KW"/>
</dbReference>
<name>A0A150FWL2_GONPE</name>
<reference evidence="5" key="1">
    <citation type="journal article" date="2016" name="Nat. Commun.">
        <title>The Gonium pectorale genome demonstrates co-option of cell cycle regulation during the evolution of multicellularity.</title>
        <authorList>
            <person name="Hanschen E.R."/>
            <person name="Marriage T.N."/>
            <person name="Ferris P.J."/>
            <person name="Hamaji T."/>
            <person name="Toyoda A."/>
            <person name="Fujiyama A."/>
            <person name="Neme R."/>
            <person name="Noguchi H."/>
            <person name="Minakuchi Y."/>
            <person name="Suzuki M."/>
            <person name="Kawai-Toyooka H."/>
            <person name="Smith D.R."/>
            <person name="Sparks H."/>
            <person name="Anderson J."/>
            <person name="Bakaric R."/>
            <person name="Luria V."/>
            <person name="Karger A."/>
            <person name="Kirschner M.W."/>
            <person name="Durand P.M."/>
            <person name="Michod R.E."/>
            <person name="Nozaki H."/>
            <person name="Olson B.J."/>
        </authorList>
    </citation>
    <scope>NUCLEOTIDE SEQUENCE [LARGE SCALE GENOMIC DNA]</scope>
    <source>
        <strain evidence="5">NIES-2863</strain>
    </source>
</reference>
<dbReference type="Pfam" id="PF02515">
    <property type="entry name" value="CoA_transf_3"/>
    <property type="match status" value="1"/>
</dbReference>
<dbReference type="InterPro" id="IPR023606">
    <property type="entry name" value="CoA-Trfase_III_dom_1_sf"/>
</dbReference>
<sequence length="399" mass="41867">MTVLCQSSRFGRLVAATGAHLRTASCAALPRASLQWNRDSSTAQERQLPPPQGPLVGVKGRNRRCVTINLNVPEGRELVKRLSSRVDVLVENFRPGVMEGWGLGPGDLKPELVYTRISGYGQTGPRAPDPGYASVCEAYGGLRHLNGYPDRPPVRPNISLGDTLAGLHGAFGAVMALLHRQRSAGAAGVRPAGQVVDASISESVFNMLESCVAEVAMAGEDRQPSGSTISGVVPSGTFRTKDERYVVIGGNGDSVYSRLMAAIGRPDMAASNPAYASNSLRVAAEGAIMGEIEAWVAKHTLEEVMAAMTKARVPAGPILSTAALMREPQFLARGMVQAAPPPSGGPPVTMPALLPVLSATPGATRWAGPELGEHTEEVLRAELGLGDEEMAALRAKGAI</sequence>
<accession>A0A150FWL2</accession>
<dbReference type="Gene3D" id="3.30.1540.10">
    <property type="entry name" value="formyl-coa transferase, domain 3"/>
    <property type="match status" value="1"/>
</dbReference>
<dbReference type="EMBL" id="LSYV01000232">
    <property type="protein sequence ID" value="KXZ41968.1"/>
    <property type="molecule type" value="Genomic_DNA"/>
</dbReference>
<dbReference type="OrthoDB" id="5863171at2759"/>
<evidence type="ECO:0000313" key="5">
    <source>
        <dbReference type="Proteomes" id="UP000075714"/>
    </source>
</evidence>
<evidence type="ECO:0000256" key="3">
    <source>
        <dbReference type="SAM" id="MobiDB-lite"/>
    </source>
</evidence>
<dbReference type="InterPro" id="IPR044855">
    <property type="entry name" value="CoA-Trfase_III_dom3_sf"/>
</dbReference>
<evidence type="ECO:0000256" key="1">
    <source>
        <dbReference type="ARBA" id="ARBA00008383"/>
    </source>
</evidence>
<dbReference type="SUPFAM" id="SSF89796">
    <property type="entry name" value="CoA-transferase family III (CaiB/BaiF)"/>
    <property type="match status" value="1"/>
</dbReference>
<organism evidence="4 5">
    <name type="scientific">Gonium pectorale</name>
    <name type="common">Green alga</name>
    <dbReference type="NCBI Taxonomy" id="33097"/>
    <lineage>
        <taxon>Eukaryota</taxon>
        <taxon>Viridiplantae</taxon>
        <taxon>Chlorophyta</taxon>
        <taxon>core chlorophytes</taxon>
        <taxon>Chlorophyceae</taxon>
        <taxon>CS clade</taxon>
        <taxon>Chlamydomonadales</taxon>
        <taxon>Volvocaceae</taxon>
        <taxon>Gonium</taxon>
    </lineage>
</organism>
<dbReference type="Proteomes" id="UP000075714">
    <property type="component" value="Unassembled WGS sequence"/>
</dbReference>
<dbReference type="InterPro" id="IPR050509">
    <property type="entry name" value="CoA-transferase_III"/>
</dbReference>
<comment type="similarity">
    <text evidence="1">Belongs to the CoA-transferase III family.</text>
</comment>
<gene>
    <name evidence="4" type="ORF">GPECTOR_233g541</name>
</gene>
<proteinExistence type="inferred from homology"/>
<dbReference type="InterPro" id="IPR003673">
    <property type="entry name" value="CoA-Trfase_fam_III"/>
</dbReference>
<dbReference type="PANTHER" id="PTHR48228">
    <property type="entry name" value="SUCCINYL-COA--D-CITRAMALATE COA-TRANSFERASE"/>
    <property type="match status" value="1"/>
</dbReference>
<dbReference type="Gene3D" id="3.40.50.10540">
    <property type="entry name" value="Crotonobetainyl-coa:carnitine coa-transferase, domain 1"/>
    <property type="match status" value="1"/>
</dbReference>
<dbReference type="STRING" id="33097.A0A150FWL2"/>
<evidence type="ECO:0000256" key="2">
    <source>
        <dbReference type="ARBA" id="ARBA00022679"/>
    </source>
</evidence>
<evidence type="ECO:0000313" key="4">
    <source>
        <dbReference type="EMBL" id="KXZ41968.1"/>
    </source>
</evidence>
<comment type="caution">
    <text evidence="4">The sequence shown here is derived from an EMBL/GenBank/DDBJ whole genome shotgun (WGS) entry which is preliminary data.</text>
</comment>
<dbReference type="AlphaFoldDB" id="A0A150FWL2"/>